<keyword evidence="2" id="KW-1133">Transmembrane helix</keyword>
<keyword evidence="4" id="KW-1185">Reference proteome</keyword>
<proteinExistence type="predicted"/>
<feature type="compositionally biased region" description="Basic and acidic residues" evidence="1">
    <location>
        <begin position="13"/>
        <end position="27"/>
    </location>
</feature>
<feature type="compositionally biased region" description="Low complexity" evidence="1">
    <location>
        <begin position="85"/>
        <end position="107"/>
    </location>
</feature>
<dbReference type="EMBL" id="JBHTBE010000001">
    <property type="protein sequence ID" value="MFC7267454.1"/>
    <property type="molecule type" value="Genomic_DNA"/>
</dbReference>
<accession>A0ABW2HBQ9</accession>
<name>A0ABW2HBQ9_9MICO</name>
<evidence type="ECO:0000313" key="4">
    <source>
        <dbReference type="Proteomes" id="UP001596507"/>
    </source>
</evidence>
<keyword evidence="2" id="KW-0472">Membrane</keyword>
<comment type="caution">
    <text evidence="3">The sequence shown here is derived from an EMBL/GenBank/DDBJ whole genome shotgun (WGS) entry which is preliminary data.</text>
</comment>
<evidence type="ECO:0000256" key="1">
    <source>
        <dbReference type="SAM" id="MobiDB-lite"/>
    </source>
</evidence>
<reference evidence="4" key="1">
    <citation type="journal article" date="2019" name="Int. J. Syst. Evol. Microbiol.">
        <title>The Global Catalogue of Microorganisms (GCM) 10K type strain sequencing project: providing services to taxonomists for standard genome sequencing and annotation.</title>
        <authorList>
            <consortium name="The Broad Institute Genomics Platform"/>
            <consortium name="The Broad Institute Genome Sequencing Center for Infectious Disease"/>
            <person name="Wu L."/>
            <person name="Ma J."/>
        </authorList>
    </citation>
    <scope>NUCLEOTIDE SEQUENCE [LARGE SCALE GENOMIC DNA]</scope>
    <source>
        <strain evidence="4">CGMCC 1.15772</strain>
    </source>
</reference>
<organism evidence="3 4">
    <name type="scientific">Microbacterium fluvii</name>
    <dbReference type="NCBI Taxonomy" id="415215"/>
    <lineage>
        <taxon>Bacteria</taxon>
        <taxon>Bacillati</taxon>
        <taxon>Actinomycetota</taxon>
        <taxon>Actinomycetes</taxon>
        <taxon>Micrococcales</taxon>
        <taxon>Microbacteriaceae</taxon>
        <taxon>Microbacterium</taxon>
    </lineage>
</organism>
<dbReference type="RefSeq" id="WP_262872402.1">
    <property type="nucleotide sequence ID" value="NZ_JAOPFX010000001.1"/>
</dbReference>
<protein>
    <submittedName>
        <fullName evidence="3">Uncharacterized protein</fullName>
    </submittedName>
</protein>
<feature type="compositionally biased region" description="Low complexity" evidence="1">
    <location>
        <begin position="171"/>
        <end position="188"/>
    </location>
</feature>
<gene>
    <name evidence="3" type="ORF">ACFQRL_00630</name>
</gene>
<sequence>MTPEQGEPDDDTVLSRRRADAAPHGADDLDATALRRAQRGPAPEPPADEPHPDGDFELTLLREGVRIAPAGAPAPPSEDTETVRRTAPSTRAATPAPPAADLASTAPEAPADQEPFGATEALEETLLRTTGAPTPSTPVAPPAVDLVEARRDVRVPEQAIFRTPAPPPREAPVVAPRAPAQPSRSPAQADHESVERAARTRARRRAVVVVVLVAVVAVLAAGALAVLLTMN</sequence>
<evidence type="ECO:0000313" key="3">
    <source>
        <dbReference type="EMBL" id="MFC7267454.1"/>
    </source>
</evidence>
<evidence type="ECO:0000256" key="2">
    <source>
        <dbReference type="SAM" id="Phobius"/>
    </source>
</evidence>
<feature type="transmembrane region" description="Helical" evidence="2">
    <location>
        <begin position="206"/>
        <end position="228"/>
    </location>
</feature>
<feature type="compositionally biased region" description="Acidic residues" evidence="1">
    <location>
        <begin position="1"/>
        <end position="12"/>
    </location>
</feature>
<dbReference type="Proteomes" id="UP001596507">
    <property type="component" value="Unassembled WGS sequence"/>
</dbReference>
<keyword evidence="2" id="KW-0812">Transmembrane</keyword>
<feature type="region of interest" description="Disordered" evidence="1">
    <location>
        <begin position="1"/>
        <end position="196"/>
    </location>
</feature>